<proteinExistence type="inferred from homology"/>
<dbReference type="SUPFAM" id="SSF51445">
    <property type="entry name" value="(Trans)glycosidases"/>
    <property type="match status" value="1"/>
</dbReference>
<dbReference type="Pfam" id="PF02929">
    <property type="entry name" value="Bgal_small_N"/>
    <property type="match status" value="1"/>
</dbReference>
<reference evidence="9 10" key="1">
    <citation type="submission" date="2020-07" db="EMBL/GenBank/DDBJ databases">
        <title>Characterization and genome sequencing of isolate MD1, a novel member within the family Lachnospiraceae.</title>
        <authorList>
            <person name="Rettenmaier R."/>
            <person name="Di Bello L."/>
            <person name="Zinser C."/>
            <person name="Scheitz K."/>
            <person name="Liebl W."/>
            <person name="Zverlov V."/>
        </authorList>
    </citation>
    <scope>NUCLEOTIDE SEQUENCE [LARGE SCALE GENOMIC DNA]</scope>
    <source>
        <strain evidence="9 10">MD1</strain>
    </source>
</reference>
<keyword evidence="5" id="KW-0378">Hydrolase</keyword>
<dbReference type="Pfam" id="PF02836">
    <property type="entry name" value="Glyco_hydro_2_C"/>
    <property type="match status" value="1"/>
</dbReference>
<dbReference type="InterPro" id="IPR008979">
    <property type="entry name" value="Galactose-bd-like_sf"/>
</dbReference>
<name>A0A839K236_9FIRM</name>
<dbReference type="AlphaFoldDB" id="A0A839K236"/>
<evidence type="ECO:0000256" key="4">
    <source>
        <dbReference type="ARBA" id="ARBA00013303"/>
    </source>
</evidence>
<comment type="similarity">
    <text evidence="2">Belongs to the glycosyl hydrolase 2 family.</text>
</comment>
<dbReference type="GO" id="GO:0004565">
    <property type="term" value="F:beta-galactosidase activity"/>
    <property type="evidence" value="ECO:0007669"/>
    <property type="project" value="UniProtKB-EC"/>
</dbReference>
<dbReference type="PROSITE" id="PS00608">
    <property type="entry name" value="GLYCOSYL_HYDROL_F2_2"/>
    <property type="match status" value="1"/>
</dbReference>
<dbReference type="GO" id="GO:0005990">
    <property type="term" value="P:lactose catabolic process"/>
    <property type="evidence" value="ECO:0007669"/>
    <property type="project" value="TreeGrafter"/>
</dbReference>
<dbReference type="RefSeq" id="WP_228353585.1">
    <property type="nucleotide sequence ID" value="NZ_JACEGA010000001.1"/>
</dbReference>
<dbReference type="SUPFAM" id="SSF49785">
    <property type="entry name" value="Galactose-binding domain-like"/>
    <property type="match status" value="1"/>
</dbReference>
<evidence type="ECO:0000256" key="5">
    <source>
        <dbReference type="ARBA" id="ARBA00022801"/>
    </source>
</evidence>
<dbReference type="Pfam" id="PF02837">
    <property type="entry name" value="Glyco_hydro_2_N"/>
    <property type="match status" value="1"/>
</dbReference>
<dbReference type="InterPro" id="IPR006101">
    <property type="entry name" value="Glyco_hydro_2"/>
</dbReference>
<dbReference type="InterPro" id="IPR014718">
    <property type="entry name" value="GH-type_carb-bd"/>
</dbReference>
<comment type="catalytic activity">
    <reaction evidence="1">
        <text>Hydrolysis of terminal non-reducing beta-D-galactose residues in beta-D-galactosides.</text>
        <dbReference type="EC" id="3.2.1.23"/>
    </reaction>
</comment>
<dbReference type="Gene3D" id="3.20.20.80">
    <property type="entry name" value="Glycosidases"/>
    <property type="match status" value="1"/>
</dbReference>
<dbReference type="PRINTS" id="PR00132">
    <property type="entry name" value="GLHYDRLASE2"/>
</dbReference>
<comment type="caution">
    <text evidence="9">The sequence shown here is derived from an EMBL/GenBank/DDBJ whole genome shotgun (WGS) entry which is preliminary data.</text>
</comment>
<sequence>MMNRIWENQHVTQKNRYPMHSPYGAYETVEQALDGNRSISKYVQSLNGLWKFKLSENPMDTPEGFEAVNYNDSDWEDIPVPSNWELQGYGQPVYTNILYPFKREGANSHFEIELAEGEVVLNAPFVPEKNLTGCYRTTFEAPDYYKGKDVFIEFGGVESCFYLWVNGIEIGYSQDSKLDAAFDITNIIKTGTNTLALKVLQFCDGSYLEDQDYWHLSGIHRDVRVYAKEKQRIFDYKVETLFQGDNYDKAELRVMLQPNNTVRGYGECHVKLSLYDAERRLITAFQSKPYAQCGFYLGPNYIAFPSTWIEKPRLWSAEDPYLYTLVMETIDGSGKVTDIESTRVGFRKLEIRKDGVLCINGKRLIVRGVNLHEFCPETGRYVSEEYMRQQITQMKRLNFNAVRHSHYPHSSIWYDLCDEMGMYLIDEANIETHEYGGQLSASAEWTAAYMERALRMVLRNKNHPSVIIWSLGNESGAGANHAAMYGWIKEYDKTRYVQYESTNPGSNISDIIASMYPPKEWIEEKMTDSTDLRPFIMCEYAYAKSNSNGNFKMYWDMVEKYPRFQGGLIWDFQDKALVQRREDGSVRYVYAGAFNEEVRDPVEDMCLNGVVFPDLSWKPAAYEIRNCQAPVEITYNPKQPFMERSEYYIKNKYLFRDLGHLRILWDLQCDGSIIESGELKQYLTLPGMSDRLELEYTHEKVYGEAFINLRVVLRENSSLGKAGEVVYTCQVPVEESVLRDQEVVIHGEKLTMKETLDEILIVGDTTEVRFDKHRCHFTKVFLHGTEAFAGGIDNFYRAATGIDEGTKHPHFNYLAGWLEEELREPKISVHKVEVAATDTQIFIFTKVSYNHEKLVVNTQYRIGSRGIEINKTVINNCISETIPRIGLSFVLNKEKDRITWYGRGPWENYRDRKEAAHIGCYSSTVAEQYIPYIKPVECGGKEDVRYLVVQDSSGRGIRITGAIPFHFDIHDYSILACDKANYEDELIRDGNIYMNVDYLHAGLGGDNGWSKNIHPEYRIGKGYYNYQITIEVLC</sequence>
<feature type="domain" description="Beta galactosidase small chain/" evidence="8">
    <location>
        <begin position="760"/>
        <end position="1031"/>
    </location>
</feature>
<dbReference type="SUPFAM" id="SSF49303">
    <property type="entry name" value="beta-Galactosidase/glucuronidase domain"/>
    <property type="match status" value="2"/>
</dbReference>
<dbReference type="Gene3D" id="2.60.120.260">
    <property type="entry name" value="Galactose-binding domain-like"/>
    <property type="match status" value="1"/>
</dbReference>
<gene>
    <name evidence="9" type="ORF">H0486_13930</name>
</gene>
<dbReference type="GO" id="GO:0030246">
    <property type="term" value="F:carbohydrate binding"/>
    <property type="evidence" value="ECO:0007669"/>
    <property type="project" value="InterPro"/>
</dbReference>
<evidence type="ECO:0000256" key="3">
    <source>
        <dbReference type="ARBA" id="ARBA00012756"/>
    </source>
</evidence>
<dbReference type="InterPro" id="IPR006104">
    <property type="entry name" value="Glyco_hydro_2_N"/>
</dbReference>
<dbReference type="SUPFAM" id="SSF74650">
    <property type="entry name" value="Galactose mutarotase-like"/>
    <property type="match status" value="1"/>
</dbReference>
<keyword evidence="6" id="KW-0326">Glycosidase</keyword>
<accession>A0A839K236</accession>
<dbReference type="PANTHER" id="PTHR46323:SF2">
    <property type="entry name" value="BETA-GALACTOSIDASE"/>
    <property type="match status" value="1"/>
</dbReference>
<dbReference type="InterPro" id="IPR006102">
    <property type="entry name" value="Ig-like_GH2"/>
</dbReference>
<dbReference type="EC" id="3.2.1.23" evidence="3"/>
<dbReference type="Pfam" id="PF00703">
    <property type="entry name" value="Glyco_hydro_2"/>
    <property type="match status" value="1"/>
</dbReference>
<dbReference type="InterPro" id="IPR013783">
    <property type="entry name" value="Ig-like_fold"/>
</dbReference>
<dbReference type="Gene3D" id="2.60.40.10">
    <property type="entry name" value="Immunoglobulins"/>
    <property type="match status" value="2"/>
</dbReference>
<dbReference type="InterPro" id="IPR006103">
    <property type="entry name" value="Glyco_hydro_2_cat"/>
</dbReference>
<dbReference type="InterPro" id="IPR017853">
    <property type="entry name" value="GH"/>
</dbReference>
<dbReference type="GO" id="GO:0009341">
    <property type="term" value="C:beta-galactosidase complex"/>
    <property type="evidence" value="ECO:0007669"/>
    <property type="project" value="InterPro"/>
</dbReference>
<evidence type="ECO:0000256" key="6">
    <source>
        <dbReference type="ARBA" id="ARBA00023295"/>
    </source>
</evidence>
<dbReference type="InterPro" id="IPR004199">
    <property type="entry name" value="B-gal_small/dom_5"/>
</dbReference>
<evidence type="ECO:0000256" key="7">
    <source>
        <dbReference type="ARBA" id="ARBA00032230"/>
    </source>
</evidence>
<evidence type="ECO:0000313" key="10">
    <source>
        <dbReference type="Proteomes" id="UP000574276"/>
    </source>
</evidence>
<protein>
    <recommendedName>
        <fullName evidence="4">Beta-galactosidase</fullName>
        <ecNumber evidence="3">3.2.1.23</ecNumber>
    </recommendedName>
    <alternativeName>
        <fullName evidence="7">Lactase</fullName>
    </alternativeName>
</protein>
<dbReference type="Gene3D" id="2.70.98.10">
    <property type="match status" value="1"/>
</dbReference>
<dbReference type="InterPro" id="IPR023232">
    <property type="entry name" value="Glyco_hydro_2_AS"/>
</dbReference>
<dbReference type="InterPro" id="IPR036156">
    <property type="entry name" value="Beta-gal/glucu_dom_sf"/>
</dbReference>
<dbReference type="SMART" id="SM01038">
    <property type="entry name" value="Bgal_small_N"/>
    <property type="match status" value="1"/>
</dbReference>
<evidence type="ECO:0000313" key="9">
    <source>
        <dbReference type="EMBL" id="MBB2183975.1"/>
    </source>
</evidence>
<dbReference type="InterPro" id="IPR032312">
    <property type="entry name" value="LacZ_4"/>
</dbReference>
<dbReference type="Proteomes" id="UP000574276">
    <property type="component" value="Unassembled WGS sequence"/>
</dbReference>
<evidence type="ECO:0000256" key="1">
    <source>
        <dbReference type="ARBA" id="ARBA00001412"/>
    </source>
</evidence>
<keyword evidence="10" id="KW-1185">Reference proteome</keyword>
<evidence type="ECO:0000259" key="8">
    <source>
        <dbReference type="SMART" id="SM01038"/>
    </source>
</evidence>
<dbReference type="InterPro" id="IPR050347">
    <property type="entry name" value="Bact_Beta-galactosidase"/>
</dbReference>
<dbReference type="Pfam" id="PF16353">
    <property type="entry name" value="LacZ_4"/>
    <property type="match status" value="1"/>
</dbReference>
<evidence type="ECO:0000256" key="2">
    <source>
        <dbReference type="ARBA" id="ARBA00007401"/>
    </source>
</evidence>
<dbReference type="PANTHER" id="PTHR46323">
    <property type="entry name" value="BETA-GALACTOSIDASE"/>
    <property type="match status" value="1"/>
</dbReference>
<dbReference type="InterPro" id="IPR011013">
    <property type="entry name" value="Gal_mutarotase_sf_dom"/>
</dbReference>
<organism evidence="9 10">
    <name type="scientific">Variimorphobacter saccharofermentans</name>
    <dbReference type="NCBI Taxonomy" id="2755051"/>
    <lineage>
        <taxon>Bacteria</taxon>
        <taxon>Bacillati</taxon>
        <taxon>Bacillota</taxon>
        <taxon>Clostridia</taxon>
        <taxon>Lachnospirales</taxon>
        <taxon>Lachnospiraceae</taxon>
        <taxon>Variimorphobacter</taxon>
    </lineage>
</organism>
<dbReference type="EMBL" id="JACEGA010000001">
    <property type="protein sequence ID" value="MBB2183975.1"/>
    <property type="molecule type" value="Genomic_DNA"/>
</dbReference>